<dbReference type="InterPro" id="IPR003594">
    <property type="entry name" value="HATPase_dom"/>
</dbReference>
<proteinExistence type="predicted"/>
<comment type="caution">
    <text evidence="11">The sequence shown here is derived from an EMBL/GenBank/DDBJ whole genome shotgun (WGS) entry which is preliminary data.</text>
</comment>
<dbReference type="Gene3D" id="3.30.565.10">
    <property type="entry name" value="Histidine kinase-like ATPase, C-terminal domain"/>
    <property type="match status" value="1"/>
</dbReference>
<dbReference type="GO" id="GO:0004673">
    <property type="term" value="F:protein histidine kinase activity"/>
    <property type="evidence" value="ECO:0007669"/>
    <property type="project" value="UniProtKB-EC"/>
</dbReference>
<keyword evidence="4 11" id="KW-0808">Transferase</keyword>
<dbReference type="EMBL" id="JAUSUG010000001">
    <property type="protein sequence ID" value="MDQ0252633.1"/>
    <property type="molecule type" value="Genomic_DNA"/>
</dbReference>
<accession>A0ABT9ZN30</accession>
<dbReference type="InterPro" id="IPR005467">
    <property type="entry name" value="His_kinase_dom"/>
</dbReference>
<dbReference type="SUPFAM" id="SSF55874">
    <property type="entry name" value="ATPase domain of HSP90 chaperone/DNA topoisomerase II/histidine kinase"/>
    <property type="match status" value="1"/>
</dbReference>
<dbReference type="InterPro" id="IPR036097">
    <property type="entry name" value="HisK_dim/P_sf"/>
</dbReference>
<keyword evidence="9" id="KW-1133">Transmembrane helix</keyword>
<evidence type="ECO:0000313" key="11">
    <source>
        <dbReference type="EMBL" id="MDQ0252633.1"/>
    </source>
</evidence>
<evidence type="ECO:0000256" key="6">
    <source>
        <dbReference type="ARBA" id="ARBA00022777"/>
    </source>
</evidence>
<sequence>MSFPLPFSSEFIMDLRYIPFLLGALYIGFPSAIVAMLTIIPYRYIIGGDGIYLTLVISTLLFIIPFLKGYFFKLNSRKKILFISSIAFSESLLTLISIRILDDVPTSHMILPGAAYILITVLGACLVTFLIEDMFHYKALREKIYLETDKLSTISQLSASVSHEVRNPLTVTKGFLQLLYNDNVPEEKRKSYIDLALSELYRGEAIITDFLSLTKSNQETVPLDVVKELNYVTNIIYPYALMNKVDVQTSIEKEHVFVDGVASYFRQCFINIAKNGIEAIPNGGALQLTVKGNNTHVFIIIKDSGIGMTPKEVEKLGTRYFTTKDKGTGLGTPLIFRIVQSMNGSIDIKSQPGDGTEFKVTFPVSSFHSESA</sequence>
<organism evidence="11 12">
    <name type="scientific">Evansella vedderi</name>
    <dbReference type="NCBI Taxonomy" id="38282"/>
    <lineage>
        <taxon>Bacteria</taxon>
        <taxon>Bacillati</taxon>
        <taxon>Bacillota</taxon>
        <taxon>Bacilli</taxon>
        <taxon>Bacillales</taxon>
        <taxon>Bacillaceae</taxon>
        <taxon>Evansella</taxon>
    </lineage>
</organism>
<dbReference type="PANTHER" id="PTHR43065">
    <property type="entry name" value="SENSOR HISTIDINE KINASE"/>
    <property type="match status" value="1"/>
</dbReference>
<protein>
    <recommendedName>
        <fullName evidence="2">histidine kinase</fullName>
        <ecNumber evidence="2">2.7.13.3</ecNumber>
    </recommendedName>
</protein>
<evidence type="ECO:0000259" key="10">
    <source>
        <dbReference type="PROSITE" id="PS50109"/>
    </source>
</evidence>
<keyword evidence="9" id="KW-0812">Transmembrane</keyword>
<evidence type="ECO:0000256" key="1">
    <source>
        <dbReference type="ARBA" id="ARBA00000085"/>
    </source>
</evidence>
<feature type="domain" description="Histidine kinase" evidence="10">
    <location>
        <begin position="160"/>
        <end position="366"/>
    </location>
</feature>
<keyword evidence="9" id="KW-0472">Membrane</keyword>
<dbReference type="InterPro" id="IPR004358">
    <property type="entry name" value="Sig_transdc_His_kin-like_C"/>
</dbReference>
<evidence type="ECO:0000256" key="3">
    <source>
        <dbReference type="ARBA" id="ARBA00022553"/>
    </source>
</evidence>
<dbReference type="Proteomes" id="UP001230005">
    <property type="component" value="Unassembled WGS sequence"/>
</dbReference>
<dbReference type="Gene3D" id="1.10.287.130">
    <property type="match status" value="1"/>
</dbReference>
<keyword evidence="7" id="KW-0067">ATP-binding</keyword>
<keyword evidence="5" id="KW-0547">Nucleotide-binding</keyword>
<reference evidence="11 12" key="1">
    <citation type="submission" date="2023-07" db="EMBL/GenBank/DDBJ databases">
        <title>Genomic Encyclopedia of Type Strains, Phase IV (KMG-IV): sequencing the most valuable type-strain genomes for metagenomic binning, comparative biology and taxonomic classification.</title>
        <authorList>
            <person name="Goeker M."/>
        </authorList>
    </citation>
    <scope>NUCLEOTIDE SEQUENCE [LARGE SCALE GENOMIC DNA]</scope>
    <source>
        <strain evidence="11 12">DSM 9768</strain>
    </source>
</reference>
<dbReference type="CDD" id="cd00082">
    <property type="entry name" value="HisKA"/>
    <property type="match status" value="1"/>
</dbReference>
<feature type="transmembrane region" description="Helical" evidence="9">
    <location>
        <begin position="20"/>
        <end position="44"/>
    </location>
</feature>
<evidence type="ECO:0000256" key="5">
    <source>
        <dbReference type="ARBA" id="ARBA00022741"/>
    </source>
</evidence>
<dbReference type="Pfam" id="PF02518">
    <property type="entry name" value="HATPase_c"/>
    <property type="match status" value="1"/>
</dbReference>
<dbReference type="SMART" id="SM00387">
    <property type="entry name" value="HATPase_c"/>
    <property type="match status" value="1"/>
</dbReference>
<feature type="transmembrane region" description="Helical" evidence="9">
    <location>
        <begin position="113"/>
        <end position="131"/>
    </location>
</feature>
<evidence type="ECO:0000256" key="8">
    <source>
        <dbReference type="ARBA" id="ARBA00023012"/>
    </source>
</evidence>
<dbReference type="InterPro" id="IPR036890">
    <property type="entry name" value="HATPase_C_sf"/>
</dbReference>
<dbReference type="PANTHER" id="PTHR43065:SF46">
    <property type="entry name" value="C4-DICARBOXYLATE TRANSPORT SENSOR PROTEIN DCTB"/>
    <property type="match status" value="1"/>
</dbReference>
<comment type="catalytic activity">
    <reaction evidence="1">
        <text>ATP + protein L-histidine = ADP + protein N-phospho-L-histidine.</text>
        <dbReference type="EC" id="2.7.13.3"/>
    </reaction>
</comment>
<dbReference type="PRINTS" id="PR00344">
    <property type="entry name" value="BCTRLSENSOR"/>
</dbReference>
<dbReference type="InterPro" id="IPR003661">
    <property type="entry name" value="HisK_dim/P_dom"/>
</dbReference>
<keyword evidence="12" id="KW-1185">Reference proteome</keyword>
<evidence type="ECO:0000256" key="7">
    <source>
        <dbReference type="ARBA" id="ARBA00022840"/>
    </source>
</evidence>
<feature type="transmembrane region" description="Helical" evidence="9">
    <location>
        <begin position="80"/>
        <end position="101"/>
    </location>
</feature>
<evidence type="ECO:0000256" key="9">
    <source>
        <dbReference type="SAM" id="Phobius"/>
    </source>
</evidence>
<dbReference type="SUPFAM" id="SSF47384">
    <property type="entry name" value="Homodimeric domain of signal transducing histidine kinase"/>
    <property type="match status" value="1"/>
</dbReference>
<dbReference type="SMART" id="SM00388">
    <property type="entry name" value="HisKA"/>
    <property type="match status" value="1"/>
</dbReference>
<dbReference type="EC" id="2.7.13.3" evidence="2"/>
<evidence type="ECO:0000256" key="4">
    <source>
        <dbReference type="ARBA" id="ARBA00022679"/>
    </source>
</evidence>
<keyword evidence="6 11" id="KW-0418">Kinase</keyword>
<evidence type="ECO:0000313" key="12">
    <source>
        <dbReference type="Proteomes" id="UP001230005"/>
    </source>
</evidence>
<name>A0ABT9ZN30_9BACI</name>
<feature type="transmembrane region" description="Helical" evidence="9">
    <location>
        <begin position="50"/>
        <end position="68"/>
    </location>
</feature>
<dbReference type="Pfam" id="PF00512">
    <property type="entry name" value="HisKA"/>
    <property type="match status" value="1"/>
</dbReference>
<keyword evidence="8" id="KW-0902">Two-component regulatory system</keyword>
<gene>
    <name evidence="11" type="ORF">J2S74_000005</name>
</gene>
<keyword evidence="3" id="KW-0597">Phosphoprotein</keyword>
<evidence type="ECO:0000256" key="2">
    <source>
        <dbReference type="ARBA" id="ARBA00012438"/>
    </source>
</evidence>
<dbReference type="PROSITE" id="PS50109">
    <property type="entry name" value="HIS_KIN"/>
    <property type="match status" value="1"/>
</dbReference>